<dbReference type="InterPro" id="IPR017168">
    <property type="entry name" value="CHR-like"/>
</dbReference>
<evidence type="ECO:0000256" key="15">
    <source>
        <dbReference type="ARBA" id="ARBA00023316"/>
    </source>
</evidence>
<dbReference type="RefSeq" id="XP_033683269.1">
    <property type="nucleotide sequence ID" value="XM_033823806.1"/>
</dbReference>
<dbReference type="AlphaFoldDB" id="A0A6A6ICG3"/>
<keyword evidence="7" id="KW-0808">Transferase</keyword>
<accession>A0A6A6ICG3</accession>
<evidence type="ECO:0000256" key="4">
    <source>
        <dbReference type="ARBA" id="ARBA00012729"/>
    </source>
</evidence>
<keyword evidence="11 19" id="KW-1015">Disulfide bond</keyword>
<protein>
    <recommendedName>
        <fullName evidence="4">chitinase</fullName>
        <ecNumber evidence="4">3.2.1.14</ecNumber>
    </recommendedName>
</protein>
<dbReference type="PIRSF" id="PIRSF037299">
    <property type="entry name" value="Glycosidase_CRH1_prd"/>
    <property type="match status" value="1"/>
</dbReference>
<evidence type="ECO:0000259" key="22">
    <source>
        <dbReference type="PROSITE" id="PS51762"/>
    </source>
</evidence>
<dbReference type="GO" id="GO:0008843">
    <property type="term" value="F:endochitinase activity"/>
    <property type="evidence" value="ECO:0007669"/>
    <property type="project" value="UniProtKB-EC"/>
</dbReference>
<dbReference type="InterPro" id="IPR013320">
    <property type="entry name" value="ConA-like_dom_sf"/>
</dbReference>
<feature type="disulfide bond" evidence="19">
    <location>
        <begin position="25"/>
        <end position="32"/>
    </location>
</feature>
<evidence type="ECO:0000256" key="5">
    <source>
        <dbReference type="ARBA" id="ARBA00022622"/>
    </source>
</evidence>
<dbReference type="FunFam" id="2.60.120.200:FF:000152">
    <property type="entry name" value="Cell wall glucanase"/>
    <property type="match status" value="1"/>
</dbReference>
<keyword evidence="14" id="KW-0326">Glycosidase</keyword>
<dbReference type="InterPro" id="IPR000757">
    <property type="entry name" value="Beta-glucanase-like"/>
</dbReference>
<dbReference type="SUPFAM" id="SSF49899">
    <property type="entry name" value="Concanavalin A-like lectins/glucanases"/>
    <property type="match status" value="1"/>
</dbReference>
<dbReference type="Gene3D" id="2.60.120.200">
    <property type="match status" value="1"/>
</dbReference>
<evidence type="ECO:0000256" key="14">
    <source>
        <dbReference type="ARBA" id="ARBA00023295"/>
    </source>
</evidence>
<dbReference type="PANTHER" id="PTHR10963">
    <property type="entry name" value="GLYCOSYL HYDROLASE-RELATED"/>
    <property type="match status" value="1"/>
</dbReference>
<dbReference type="OrthoDB" id="4781at2759"/>
<evidence type="ECO:0000256" key="13">
    <source>
        <dbReference type="ARBA" id="ARBA00023288"/>
    </source>
</evidence>
<evidence type="ECO:0000256" key="20">
    <source>
        <dbReference type="SAM" id="MobiDB-lite"/>
    </source>
</evidence>
<keyword evidence="10" id="KW-0472">Membrane</keyword>
<dbReference type="EMBL" id="ML987196">
    <property type="protein sequence ID" value="KAF2248265.1"/>
    <property type="molecule type" value="Genomic_DNA"/>
</dbReference>
<name>A0A6A6ICG3_9PLEO</name>
<dbReference type="InterPro" id="IPR050546">
    <property type="entry name" value="Glycosyl_Hydrlase_16"/>
</dbReference>
<dbReference type="GeneID" id="54577136"/>
<feature type="region of interest" description="Disordered" evidence="20">
    <location>
        <begin position="266"/>
        <end position="290"/>
    </location>
</feature>
<evidence type="ECO:0000256" key="6">
    <source>
        <dbReference type="ARBA" id="ARBA00022676"/>
    </source>
</evidence>
<dbReference type="Proteomes" id="UP000800094">
    <property type="component" value="Unassembled WGS sequence"/>
</dbReference>
<keyword evidence="9 23" id="KW-0378">Hydrolase</keyword>
<dbReference type="GO" id="GO:0031505">
    <property type="term" value="P:fungal-type cell wall organization"/>
    <property type="evidence" value="ECO:0007669"/>
    <property type="project" value="TreeGrafter"/>
</dbReference>
<comment type="catalytic activity">
    <reaction evidence="1">
        <text>Random endo-hydrolysis of N-acetyl-beta-D-glucosaminide (1-&gt;4)-beta-linkages in chitin and chitodextrins.</text>
        <dbReference type="EC" id="3.2.1.14"/>
    </reaction>
</comment>
<evidence type="ECO:0000256" key="18">
    <source>
        <dbReference type="PIRSR" id="PIRSR037299-1"/>
    </source>
</evidence>
<evidence type="ECO:0000256" key="16">
    <source>
        <dbReference type="ARBA" id="ARBA00038074"/>
    </source>
</evidence>
<reference evidence="23" key="1">
    <citation type="journal article" date="2020" name="Stud. Mycol.">
        <title>101 Dothideomycetes genomes: a test case for predicting lifestyles and emergence of pathogens.</title>
        <authorList>
            <person name="Haridas S."/>
            <person name="Albert R."/>
            <person name="Binder M."/>
            <person name="Bloem J."/>
            <person name="Labutti K."/>
            <person name="Salamov A."/>
            <person name="Andreopoulos B."/>
            <person name="Baker S."/>
            <person name="Barry K."/>
            <person name="Bills G."/>
            <person name="Bluhm B."/>
            <person name="Cannon C."/>
            <person name="Castanera R."/>
            <person name="Culley D."/>
            <person name="Daum C."/>
            <person name="Ezra D."/>
            <person name="Gonzalez J."/>
            <person name="Henrissat B."/>
            <person name="Kuo A."/>
            <person name="Liang C."/>
            <person name="Lipzen A."/>
            <person name="Lutzoni F."/>
            <person name="Magnuson J."/>
            <person name="Mondo S."/>
            <person name="Nolan M."/>
            <person name="Ohm R."/>
            <person name="Pangilinan J."/>
            <person name="Park H.-J."/>
            <person name="Ramirez L."/>
            <person name="Alfaro M."/>
            <person name="Sun H."/>
            <person name="Tritt A."/>
            <person name="Yoshinaga Y."/>
            <person name="Zwiers L.-H."/>
            <person name="Turgeon B."/>
            <person name="Goodwin S."/>
            <person name="Spatafora J."/>
            <person name="Crous P."/>
            <person name="Grigoriev I."/>
        </authorList>
    </citation>
    <scope>NUCLEOTIDE SEQUENCE</scope>
    <source>
        <strain evidence="23">CBS 122368</strain>
    </source>
</reference>
<comment type="subcellular location">
    <subcellularLocation>
        <location evidence="2">Cell envelope</location>
    </subcellularLocation>
    <subcellularLocation>
        <location evidence="3">Membrane</location>
        <topology evidence="3">Lipid-anchor</topology>
        <topology evidence="3">GPI-anchor</topology>
    </subcellularLocation>
</comment>
<dbReference type="EC" id="3.2.1.14" evidence="4"/>
<feature type="domain" description="GH16" evidence="22">
    <location>
        <begin position="41"/>
        <end position="230"/>
    </location>
</feature>
<gene>
    <name evidence="23" type="ORF">BU26DRAFT_428873</name>
</gene>
<evidence type="ECO:0000256" key="7">
    <source>
        <dbReference type="ARBA" id="ARBA00022679"/>
    </source>
</evidence>
<feature type="signal peptide" evidence="21">
    <location>
        <begin position="1"/>
        <end position="21"/>
    </location>
</feature>
<feature type="active site" description="Proton donor" evidence="18">
    <location>
        <position position="123"/>
    </location>
</feature>
<dbReference type="PROSITE" id="PS51762">
    <property type="entry name" value="GH16_2"/>
    <property type="match status" value="1"/>
</dbReference>
<dbReference type="GO" id="GO:0098552">
    <property type="term" value="C:side of membrane"/>
    <property type="evidence" value="ECO:0007669"/>
    <property type="project" value="UniProtKB-KW"/>
</dbReference>
<evidence type="ECO:0000256" key="2">
    <source>
        <dbReference type="ARBA" id="ARBA00004196"/>
    </source>
</evidence>
<dbReference type="GO" id="GO:0005975">
    <property type="term" value="P:carbohydrate metabolic process"/>
    <property type="evidence" value="ECO:0007669"/>
    <property type="project" value="InterPro"/>
</dbReference>
<evidence type="ECO:0000313" key="23">
    <source>
        <dbReference type="EMBL" id="KAF2248265.1"/>
    </source>
</evidence>
<keyword evidence="12" id="KW-0325">Glycoprotein</keyword>
<feature type="compositionally biased region" description="Low complexity" evidence="20">
    <location>
        <begin position="273"/>
        <end position="290"/>
    </location>
</feature>
<evidence type="ECO:0000313" key="24">
    <source>
        <dbReference type="Proteomes" id="UP000800094"/>
    </source>
</evidence>
<dbReference type="GO" id="GO:0009277">
    <property type="term" value="C:fungal-type cell wall"/>
    <property type="evidence" value="ECO:0007669"/>
    <property type="project" value="TreeGrafter"/>
</dbReference>
<evidence type="ECO:0000256" key="19">
    <source>
        <dbReference type="PIRSR" id="PIRSR037299-2"/>
    </source>
</evidence>
<feature type="active site" description="Nucleophile" evidence="18">
    <location>
        <position position="119"/>
    </location>
</feature>
<evidence type="ECO:0000256" key="3">
    <source>
        <dbReference type="ARBA" id="ARBA00004589"/>
    </source>
</evidence>
<evidence type="ECO:0000256" key="1">
    <source>
        <dbReference type="ARBA" id="ARBA00000822"/>
    </source>
</evidence>
<comment type="similarity">
    <text evidence="16">Belongs to the glycosyl hydrolase 16 family. CRH1 subfamily.</text>
</comment>
<proteinExistence type="inferred from homology"/>
<sequence length="336" mass="36348">MISNNLARVLLLFGAYAAAQTSTSCNPTEKTCADDTALSSSTYTHDFTQGEDSDNWNVTAGSITYGSNGAEFTITESGDAPTIQTNWYIFFGQVSVLMRAAPGTGIVSCAILESDDLDEIDWEWLGGSADEVQTNYFGKGNTTSYDRAQMSSISDTQSTTHNYTVVWTKNATTWYIDGTAIRTLNYDDALGGKNYPQTPMNIRIGIWAGGDSSNDEGTIEWARGETDYSDGPFTMYLEKVEVVNYNPGSSYSYGDQTGDWESIVINDGEGTTASPSASAEDGSSSATKASATSTGMWWTASASVQMAQAESSEGRRIENPGWQHVVLGTWIMWMVL</sequence>
<dbReference type="CDD" id="cd02183">
    <property type="entry name" value="GH16_fungal_CRH1_transglycosylase"/>
    <property type="match status" value="1"/>
</dbReference>
<evidence type="ECO:0000256" key="10">
    <source>
        <dbReference type="ARBA" id="ARBA00023136"/>
    </source>
</evidence>
<evidence type="ECO:0000256" key="11">
    <source>
        <dbReference type="ARBA" id="ARBA00023157"/>
    </source>
</evidence>
<keyword evidence="13" id="KW-0449">Lipoprotein</keyword>
<evidence type="ECO:0000256" key="17">
    <source>
        <dbReference type="ARBA" id="ARBA00093308"/>
    </source>
</evidence>
<dbReference type="GO" id="GO:0016757">
    <property type="term" value="F:glycosyltransferase activity"/>
    <property type="evidence" value="ECO:0007669"/>
    <property type="project" value="UniProtKB-KW"/>
</dbReference>
<dbReference type="Pfam" id="PF00722">
    <property type="entry name" value="Glyco_hydro_16"/>
    <property type="match status" value="1"/>
</dbReference>
<evidence type="ECO:0000256" key="12">
    <source>
        <dbReference type="ARBA" id="ARBA00023180"/>
    </source>
</evidence>
<keyword evidence="5" id="KW-0336">GPI-anchor</keyword>
<dbReference type="PANTHER" id="PTHR10963:SF68">
    <property type="entry name" value="GLYCOSIDASE CRH1-RELATED"/>
    <property type="match status" value="1"/>
</dbReference>
<comment type="function">
    <text evidence="17">Dual chitinase/transglycosylase that plays a role in cell wall architecture. Chitinase and transglycosylase activities are coupled. Required for the polysaccharide cross-linking at the septa and the cell wall. More specifically, transfers chitin to 1,6-beta-glucan in the cell wall.</text>
</comment>
<keyword evidence="8 21" id="KW-0732">Signal</keyword>
<evidence type="ECO:0000256" key="8">
    <source>
        <dbReference type="ARBA" id="ARBA00022729"/>
    </source>
</evidence>
<evidence type="ECO:0000256" key="21">
    <source>
        <dbReference type="SAM" id="SignalP"/>
    </source>
</evidence>
<feature type="chain" id="PRO_5025357301" description="chitinase" evidence="21">
    <location>
        <begin position="22"/>
        <end position="336"/>
    </location>
</feature>
<keyword evidence="24" id="KW-1185">Reference proteome</keyword>
<evidence type="ECO:0000256" key="9">
    <source>
        <dbReference type="ARBA" id="ARBA00022801"/>
    </source>
</evidence>
<keyword evidence="6" id="KW-0328">Glycosyltransferase</keyword>
<keyword evidence="15" id="KW-0961">Cell wall biogenesis/degradation</keyword>
<organism evidence="23 24">
    <name type="scientific">Trematosphaeria pertusa</name>
    <dbReference type="NCBI Taxonomy" id="390896"/>
    <lineage>
        <taxon>Eukaryota</taxon>
        <taxon>Fungi</taxon>
        <taxon>Dikarya</taxon>
        <taxon>Ascomycota</taxon>
        <taxon>Pezizomycotina</taxon>
        <taxon>Dothideomycetes</taxon>
        <taxon>Pleosporomycetidae</taxon>
        <taxon>Pleosporales</taxon>
        <taxon>Massarineae</taxon>
        <taxon>Trematosphaeriaceae</taxon>
        <taxon>Trematosphaeria</taxon>
    </lineage>
</organism>